<dbReference type="AlphaFoldDB" id="A0A1W1D3E5"/>
<keyword evidence="1 5" id="KW-0808">Transferase</keyword>
<dbReference type="PRINTS" id="PR00471">
    <property type="entry name" value="ACETATEKNASE"/>
</dbReference>
<evidence type="ECO:0000256" key="3">
    <source>
        <dbReference type="ARBA" id="ARBA00022777"/>
    </source>
</evidence>
<keyword evidence="2" id="KW-0547">Nucleotide-binding</keyword>
<dbReference type="CDD" id="cd24010">
    <property type="entry name" value="ASKHA_NBD_AcK_PK"/>
    <property type="match status" value="1"/>
</dbReference>
<dbReference type="InterPro" id="IPR023865">
    <property type="entry name" value="Aliphatic_acid_kinase_CS"/>
</dbReference>
<dbReference type="EMBL" id="FPHP01000014">
    <property type="protein sequence ID" value="SFV75030.1"/>
    <property type="molecule type" value="Genomic_DNA"/>
</dbReference>
<proteinExistence type="inferred from homology"/>
<dbReference type="PANTHER" id="PTHR21060">
    <property type="entry name" value="ACETATE KINASE"/>
    <property type="match status" value="1"/>
</dbReference>
<dbReference type="GO" id="GO:0006083">
    <property type="term" value="P:acetate metabolic process"/>
    <property type="evidence" value="ECO:0007669"/>
    <property type="project" value="TreeGrafter"/>
</dbReference>
<evidence type="ECO:0000256" key="2">
    <source>
        <dbReference type="ARBA" id="ARBA00022741"/>
    </source>
</evidence>
<dbReference type="InterPro" id="IPR004372">
    <property type="entry name" value="Ac/propionate_kinase"/>
</dbReference>
<evidence type="ECO:0000256" key="1">
    <source>
        <dbReference type="ARBA" id="ARBA00022679"/>
    </source>
</evidence>
<dbReference type="PANTHER" id="PTHR21060:SF15">
    <property type="entry name" value="ACETATE KINASE-RELATED"/>
    <property type="match status" value="1"/>
</dbReference>
<dbReference type="Pfam" id="PF00871">
    <property type="entry name" value="Acetate_kinase"/>
    <property type="match status" value="1"/>
</dbReference>
<dbReference type="EC" id="2.7.2.1" evidence="5"/>
<dbReference type="NCBIfam" id="TIGR00016">
    <property type="entry name" value="ackA"/>
    <property type="match status" value="1"/>
</dbReference>
<reference evidence="5" key="1">
    <citation type="submission" date="2016-10" db="EMBL/GenBank/DDBJ databases">
        <authorList>
            <person name="de Groot N.N."/>
        </authorList>
    </citation>
    <scope>NUCLEOTIDE SEQUENCE</scope>
</reference>
<keyword evidence="3 5" id="KW-0418">Kinase</keyword>
<evidence type="ECO:0000313" key="5">
    <source>
        <dbReference type="EMBL" id="SFV75030.1"/>
    </source>
</evidence>
<dbReference type="GO" id="GO:0008776">
    <property type="term" value="F:acetate kinase activity"/>
    <property type="evidence" value="ECO:0007669"/>
    <property type="project" value="UniProtKB-EC"/>
</dbReference>
<dbReference type="InterPro" id="IPR000890">
    <property type="entry name" value="Aliphatic_acid_kin_short-chain"/>
</dbReference>
<keyword evidence="4" id="KW-0067">ATP-binding</keyword>
<dbReference type="GO" id="GO:0005524">
    <property type="term" value="F:ATP binding"/>
    <property type="evidence" value="ECO:0007669"/>
    <property type="project" value="UniProtKB-KW"/>
</dbReference>
<dbReference type="HAMAP" id="MF_00020">
    <property type="entry name" value="Acetate_kinase"/>
    <property type="match status" value="1"/>
</dbReference>
<protein>
    <submittedName>
        <fullName evidence="5">Acetate kinase</fullName>
        <ecNumber evidence="5">2.7.2.1</ecNumber>
    </submittedName>
</protein>
<gene>
    <name evidence="5" type="ORF">MNB_SM-3-206</name>
</gene>
<dbReference type="PROSITE" id="PS01076">
    <property type="entry name" value="ACETATE_KINASE_2"/>
    <property type="match status" value="1"/>
</dbReference>
<evidence type="ECO:0000256" key="4">
    <source>
        <dbReference type="ARBA" id="ARBA00022840"/>
    </source>
</evidence>
<dbReference type="SUPFAM" id="SSF53067">
    <property type="entry name" value="Actin-like ATPase domain"/>
    <property type="match status" value="2"/>
</dbReference>
<organism evidence="5">
    <name type="scientific">hydrothermal vent metagenome</name>
    <dbReference type="NCBI Taxonomy" id="652676"/>
    <lineage>
        <taxon>unclassified sequences</taxon>
        <taxon>metagenomes</taxon>
        <taxon>ecological metagenomes</taxon>
    </lineage>
</organism>
<name>A0A1W1D3E5_9ZZZZ</name>
<dbReference type="Gene3D" id="3.30.420.40">
    <property type="match status" value="2"/>
</dbReference>
<accession>A0A1W1D3E5</accession>
<dbReference type="InterPro" id="IPR043129">
    <property type="entry name" value="ATPase_NBD"/>
</dbReference>
<sequence>MKIAVINAGSSSLKLKLFDMEKKEILNAWLIEHIGEDGYEFANHQEALESIGIDFSLLDAIGHRVVHGGEKFLQSVIIDDEVIKELKKLIPLAPLHNPANIKGIEVARKKAKDIPHIAVFDTAFHSTMPIESFLYALPYELYEKHHIRRYGFHGTSHAFVAKEAAKLLQKDITQLNLITIHLGNGASMCAIQKGKSIDTSMGFTPLEGLVMGTRSGDIDPAIGLYLQRELQMSVDEVDYLLNKKSGLLGICKENDVRAILANNDELSHLAIKIMTRRIKKYIGAYMALLEDVDGVVFTGGIGENSQIIRDMVMESKLFQNLKVFVIKTNEELEIANECLGLVKSKI</sequence>